<keyword evidence="3" id="KW-0551">Lipid droplet</keyword>
<organism evidence="5 6">
    <name type="scientific">Erythranthe guttata</name>
    <name type="common">Yellow monkey flower</name>
    <name type="synonym">Mimulus guttatus</name>
    <dbReference type="NCBI Taxonomy" id="4155"/>
    <lineage>
        <taxon>Eukaryota</taxon>
        <taxon>Viridiplantae</taxon>
        <taxon>Streptophyta</taxon>
        <taxon>Embryophyta</taxon>
        <taxon>Tracheophyta</taxon>
        <taxon>Spermatophyta</taxon>
        <taxon>Magnoliopsida</taxon>
        <taxon>eudicotyledons</taxon>
        <taxon>Gunneridae</taxon>
        <taxon>Pentapetalae</taxon>
        <taxon>asterids</taxon>
        <taxon>lamiids</taxon>
        <taxon>Lamiales</taxon>
        <taxon>Phrymaceae</taxon>
        <taxon>Erythranthe</taxon>
    </lineage>
</organism>
<evidence type="ECO:0000313" key="6">
    <source>
        <dbReference type="Proteomes" id="UP000030748"/>
    </source>
</evidence>
<dbReference type="PANTHER" id="PTHR13390">
    <property type="entry name" value="LIPASE"/>
    <property type="match status" value="1"/>
</dbReference>
<dbReference type="SUPFAM" id="SSF53474">
    <property type="entry name" value="alpha/beta-Hydrolases"/>
    <property type="match status" value="1"/>
</dbReference>
<protein>
    <recommendedName>
        <fullName evidence="7">Serine aminopeptidase S33 domain-containing protein</fullName>
    </recommendedName>
</protein>
<gene>
    <name evidence="5" type="ORF">MIMGU_mgv1a023778mg</name>
</gene>
<dbReference type="InterPro" id="IPR029058">
    <property type="entry name" value="AB_hydrolase_fold"/>
</dbReference>
<proteinExistence type="inferred from homology"/>
<dbReference type="GO" id="GO:0005811">
    <property type="term" value="C:lipid droplet"/>
    <property type="evidence" value="ECO:0000318"/>
    <property type="project" value="GO_Central"/>
</dbReference>
<evidence type="ECO:0000256" key="4">
    <source>
        <dbReference type="ARBA" id="ARBA00022801"/>
    </source>
</evidence>
<dbReference type="EMBL" id="KI630480">
    <property type="protein sequence ID" value="EYU38676.1"/>
    <property type="molecule type" value="Genomic_DNA"/>
</dbReference>
<dbReference type="PANTHER" id="PTHR13390:SF0">
    <property type="entry name" value="LIPID DROPLET-ASSOCIATED HYDROLASE"/>
    <property type="match status" value="1"/>
</dbReference>
<keyword evidence="4" id="KW-0378">Hydrolase</keyword>
<dbReference type="GO" id="GO:0016298">
    <property type="term" value="F:lipase activity"/>
    <property type="evidence" value="ECO:0007669"/>
    <property type="project" value="InterPro"/>
</dbReference>
<dbReference type="Gene3D" id="3.40.50.1820">
    <property type="entry name" value="alpha/beta hydrolase"/>
    <property type="match status" value="1"/>
</dbReference>
<dbReference type="GO" id="GO:0019915">
    <property type="term" value="P:lipid storage"/>
    <property type="evidence" value="ECO:0000318"/>
    <property type="project" value="GO_Central"/>
</dbReference>
<evidence type="ECO:0000256" key="2">
    <source>
        <dbReference type="ARBA" id="ARBA00008300"/>
    </source>
</evidence>
<name>A0A022REN2_ERYGU</name>
<reference evidence="5 6" key="1">
    <citation type="journal article" date="2013" name="Proc. Natl. Acad. Sci. U.S.A.">
        <title>Fine-scale variation in meiotic recombination in Mimulus inferred from population shotgun sequencing.</title>
        <authorList>
            <person name="Hellsten U."/>
            <person name="Wright K.M."/>
            <person name="Jenkins J."/>
            <person name="Shu S."/>
            <person name="Yuan Y."/>
            <person name="Wessler S.R."/>
            <person name="Schmutz J."/>
            <person name="Willis J.H."/>
            <person name="Rokhsar D.S."/>
        </authorList>
    </citation>
    <scope>NUCLEOTIDE SEQUENCE [LARGE SCALE GENOMIC DNA]</scope>
    <source>
        <strain evidence="6">cv. DUN x IM62</strain>
    </source>
</reference>
<accession>A0A022REN2</accession>
<evidence type="ECO:0000256" key="1">
    <source>
        <dbReference type="ARBA" id="ARBA00004502"/>
    </source>
</evidence>
<sequence length="244" mass="27667">IGHISHSQKDWESGRLFSLQEQINHKINFIEQELRDVKVPIVLVGHSIGSYISLEIFKWSQEKVVYCIGLYPFLAVDTASSIQSSIRRISASSSLCAVLSSMGAFLGMLPSQITRLIVKNSMGKSWSSSAIEVLCTHVLQYHTLRNILFMAMTEFQKLPEKPDWEFINKKKKQIAFLYGLDDHWGPLHLYEEIKKQVPDVVLEIENKGHTHAFSCSEAGSTWVAQRVSSLINNHYLFNNAISEG</sequence>
<dbReference type="InterPro" id="IPR019363">
    <property type="entry name" value="LDAH"/>
</dbReference>
<evidence type="ECO:0008006" key="7">
    <source>
        <dbReference type="Google" id="ProtNLM"/>
    </source>
</evidence>
<evidence type="ECO:0000313" key="5">
    <source>
        <dbReference type="EMBL" id="EYU38676.1"/>
    </source>
</evidence>
<dbReference type="Pfam" id="PF10230">
    <property type="entry name" value="LIDHydrolase"/>
    <property type="match status" value="1"/>
</dbReference>
<dbReference type="eggNOG" id="ENOG502QUDI">
    <property type="taxonomic scope" value="Eukaryota"/>
</dbReference>
<comment type="similarity">
    <text evidence="2">Belongs to the AB hydrolase superfamily. LDAH family.</text>
</comment>
<comment type="subcellular location">
    <subcellularLocation>
        <location evidence="1">Lipid droplet</location>
    </subcellularLocation>
</comment>
<dbReference type="AlphaFoldDB" id="A0A022REN2"/>
<keyword evidence="6" id="KW-1185">Reference proteome</keyword>
<dbReference type="Proteomes" id="UP000030748">
    <property type="component" value="Unassembled WGS sequence"/>
</dbReference>
<feature type="non-terminal residue" evidence="5">
    <location>
        <position position="1"/>
    </location>
</feature>
<evidence type="ECO:0000256" key="3">
    <source>
        <dbReference type="ARBA" id="ARBA00022677"/>
    </source>
</evidence>